<evidence type="ECO:0000256" key="1">
    <source>
        <dbReference type="SAM" id="MobiDB-lite"/>
    </source>
</evidence>
<dbReference type="AlphaFoldDB" id="A0A1E3UPU7"/>
<reference evidence="3 4" key="2">
    <citation type="submission" date="2016-08" db="EMBL/GenBank/DDBJ databases">
        <authorList>
            <person name="Seilhamer J.J."/>
        </authorList>
    </citation>
    <scope>NUCLEOTIDE SEQUENCE [LARGE SCALE GENOMIC DNA]</scope>
    <source>
        <strain evidence="3 4">NML150140-1</strain>
    </source>
</reference>
<protein>
    <submittedName>
        <fullName evidence="3">Uncharacterized protein</fullName>
    </submittedName>
</protein>
<dbReference type="Proteomes" id="UP000094869">
    <property type="component" value="Unassembled WGS sequence"/>
</dbReference>
<organism evidence="3 4">
    <name type="scientific">Eisenbergiella tayi</name>
    <dbReference type="NCBI Taxonomy" id="1432052"/>
    <lineage>
        <taxon>Bacteria</taxon>
        <taxon>Bacillati</taxon>
        <taxon>Bacillota</taxon>
        <taxon>Clostridia</taxon>
        <taxon>Lachnospirales</taxon>
        <taxon>Lachnospiraceae</taxon>
        <taxon>Eisenbergiella</taxon>
    </lineage>
</organism>
<dbReference type="Proteomes" id="UP000094271">
    <property type="component" value="Unassembled WGS sequence"/>
</dbReference>
<proteinExistence type="predicted"/>
<comment type="caution">
    <text evidence="3">The sequence shown here is derived from an EMBL/GenBank/DDBJ whole genome shotgun (WGS) entry which is preliminary data.</text>
</comment>
<accession>A0A1E3UPU7</accession>
<dbReference type="EMBL" id="MEHD01000051">
    <property type="protein sequence ID" value="ODR45711.1"/>
    <property type="molecule type" value="Genomic_DNA"/>
</dbReference>
<name>A0A1E3UPU7_9FIRM</name>
<evidence type="ECO:0000313" key="4">
    <source>
        <dbReference type="Proteomes" id="UP000094271"/>
    </source>
</evidence>
<keyword evidence="5" id="KW-1185">Reference proteome</keyword>
<evidence type="ECO:0000313" key="5">
    <source>
        <dbReference type="Proteomes" id="UP000094869"/>
    </source>
</evidence>
<sequence length="87" mass="9626">MVPDLSESPALCGLSLVPLGFAVRPLRCKVPVQARFRSDKRAAVLTLHRTQRKDRRVYTAFTGILAAQRPHSKTEGRKGQPAQGRGF</sequence>
<evidence type="ECO:0000313" key="2">
    <source>
        <dbReference type="EMBL" id="ODR45711.1"/>
    </source>
</evidence>
<evidence type="ECO:0000313" key="3">
    <source>
        <dbReference type="EMBL" id="ODR55059.1"/>
    </source>
</evidence>
<reference evidence="2 5" key="1">
    <citation type="submission" date="2016-08" db="EMBL/GenBank/DDBJ databases">
        <title>Characterization of Isolates of Eisenbergiella tayi Derived from Blood Cultures, Using Whole Genome Sequencing.</title>
        <authorList>
            <person name="Bernier A.-M."/>
            <person name="Burdz T."/>
            <person name="Wiebe D."/>
            <person name="Bernard K."/>
        </authorList>
    </citation>
    <scope>NUCLEOTIDE SEQUENCE [LARGE SCALE GENOMIC DNA]</scope>
    <source>
        <strain evidence="2 5">NML120146</strain>
    </source>
</reference>
<feature type="region of interest" description="Disordered" evidence="1">
    <location>
        <begin position="68"/>
        <end position="87"/>
    </location>
</feature>
<gene>
    <name evidence="3" type="ORF">BEI59_03815</name>
    <name evidence="2" type="ORF">BEI63_28425</name>
</gene>
<dbReference type="EMBL" id="MEHA01000002">
    <property type="protein sequence ID" value="ODR55059.1"/>
    <property type="molecule type" value="Genomic_DNA"/>
</dbReference>